<gene>
    <name evidence="9" type="ORF">SAMN05444411_101782</name>
</gene>
<evidence type="ECO:0000259" key="8">
    <source>
        <dbReference type="Pfam" id="PF02397"/>
    </source>
</evidence>
<dbReference type="EMBL" id="FNNJ01000001">
    <property type="protein sequence ID" value="SDW46300.1"/>
    <property type="molecule type" value="Genomic_DNA"/>
</dbReference>
<dbReference type="InterPro" id="IPR003362">
    <property type="entry name" value="Bact_transf"/>
</dbReference>
<evidence type="ECO:0000313" key="10">
    <source>
        <dbReference type="Proteomes" id="UP000199595"/>
    </source>
</evidence>
<dbReference type="RefSeq" id="WP_090119908.1">
    <property type="nucleotide sequence ID" value="NZ_FNNJ01000001.1"/>
</dbReference>
<organism evidence="9 10">
    <name type="scientific">Lutibacter oricola</name>
    <dbReference type="NCBI Taxonomy" id="762486"/>
    <lineage>
        <taxon>Bacteria</taxon>
        <taxon>Pseudomonadati</taxon>
        <taxon>Bacteroidota</taxon>
        <taxon>Flavobacteriia</taxon>
        <taxon>Flavobacteriales</taxon>
        <taxon>Flavobacteriaceae</taxon>
        <taxon>Lutibacter</taxon>
    </lineage>
</organism>
<feature type="transmembrane region" description="Helical" evidence="7">
    <location>
        <begin position="12"/>
        <end position="34"/>
    </location>
</feature>
<evidence type="ECO:0000256" key="4">
    <source>
        <dbReference type="ARBA" id="ARBA00022692"/>
    </source>
</evidence>
<comment type="similarity">
    <text evidence="2">Belongs to the bacterial sugar transferase family.</text>
</comment>
<keyword evidence="6 7" id="KW-0472">Membrane</keyword>
<dbReference type="Proteomes" id="UP000199595">
    <property type="component" value="Unassembled WGS sequence"/>
</dbReference>
<comment type="subcellular location">
    <subcellularLocation>
        <location evidence="1">Membrane</location>
        <topology evidence="1">Multi-pass membrane protein</topology>
    </subcellularLocation>
</comment>
<sequence length="463" mass="54215">MFKGKNRFQSILLFILDLSILISSFYLASFISFGDFNPNYYYYSLLLGWGIIWVGVVLKYNLYEVPRILYVDKVLSKNFSAITVFIVLSAAAIYFFTSYKFSRIFFITVVSLFSFLLLIFRILFLYLVKSQRLKKDFRKRGVIIVGMNQNIQRLISRVYSRPQYAFFIEGIFTDTKLKGRLKNNHKGGLDDVKDYLLTNNPKEVVISLPHSYGDYIDELIHIADNNLVRVRVVPEFSEYLSQRFSIKYVENVPVMKFRKEPMQSLSNRILKRSFDIVFSLMAVVFIFSWLFPIIALIIKLTSKGPVFFSQERTGQDNVSFMCLKFRSMVVNTDSDNLQATKNDSRVTPFGSFMRKTSIDELPQIINVLFNQMSLVGPRPHMLKHTEEYRVLVNKFMVRHFAKPGVTGWAQILGFRGETKTVKDMEKRANADIWYIENWSFMLDLKIIFRTVFGMLFKRDKNAY</sequence>
<evidence type="ECO:0000256" key="1">
    <source>
        <dbReference type="ARBA" id="ARBA00004141"/>
    </source>
</evidence>
<evidence type="ECO:0000256" key="7">
    <source>
        <dbReference type="SAM" id="Phobius"/>
    </source>
</evidence>
<evidence type="ECO:0000256" key="3">
    <source>
        <dbReference type="ARBA" id="ARBA00022679"/>
    </source>
</evidence>
<dbReference type="InterPro" id="IPR017475">
    <property type="entry name" value="EPS_sugar_tfrase"/>
</dbReference>
<dbReference type="Pfam" id="PF02397">
    <property type="entry name" value="Bac_transf"/>
    <property type="match status" value="1"/>
</dbReference>
<evidence type="ECO:0000313" key="9">
    <source>
        <dbReference type="EMBL" id="SDW46300.1"/>
    </source>
</evidence>
<proteinExistence type="inferred from homology"/>
<keyword evidence="3 9" id="KW-0808">Transferase</keyword>
<feature type="transmembrane region" description="Helical" evidence="7">
    <location>
        <begin position="40"/>
        <end position="58"/>
    </location>
</feature>
<evidence type="ECO:0000256" key="2">
    <source>
        <dbReference type="ARBA" id="ARBA00006464"/>
    </source>
</evidence>
<evidence type="ECO:0000256" key="6">
    <source>
        <dbReference type="ARBA" id="ARBA00023136"/>
    </source>
</evidence>
<keyword evidence="4 7" id="KW-0812">Transmembrane</keyword>
<feature type="transmembrane region" description="Helical" evidence="7">
    <location>
        <begin position="103"/>
        <end position="128"/>
    </location>
</feature>
<reference evidence="9 10" key="1">
    <citation type="submission" date="2016-10" db="EMBL/GenBank/DDBJ databases">
        <authorList>
            <person name="de Groot N.N."/>
        </authorList>
    </citation>
    <scope>NUCLEOTIDE SEQUENCE [LARGE SCALE GENOMIC DNA]</scope>
    <source>
        <strain evidence="9 10">DSM 24956</strain>
    </source>
</reference>
<keyword evidence="10" id="KW-1185">Reference proteome</keyword>
<dbReference type="GO" id="GO:0016020">
    <property type="term" value="C:membrane"/>
    <property type="evidence" value="ECO:0007669"/>
    <property type="project" value="UniProtKB-SubCell"/>
</dbReference>
<dbReference type="PANTHER" id="PTHR30576:SF0">
    <property type="entry name" value="UNDECAPRENYL-PHOSPHATE N-ACETYLGALACTOSAMINYL 1-PHOSPHATE TRANSFERASE-RELATED"/>
    <property type="match status" value="1"/>
</dbReference>
<dbReference type="Gene3D" id="3.40.50.720">
    <property type="entry name" value="NAD(P)-binding Rossmann-like Domain"/>
    <property type="match status" value="1"/>
</dbReference>
<dbReference type="NCBIfam" id="TIGR03025">
    <property type="entry name" value="EPS_sugtrans"/>
    <property type="match status" value="1"/>
</dbReference>
<feature type="domain" description="Bacterial sugar transferase" evidence="8">
    <location>
        <begin position="271"/>
        <end position="455"/>
    </location>
</feature>
<feature type="transmembrane region" description="Helical" evidence="7">
    <location>
        <begin position="276"/>
        <end position="298"/>
    </location>
</feature>
<feature type="transmembrane region" description="Helical" evidence="7">
    <location>
        <begin position="79"/>
        <end position="97"/>
    </location>
</feature>
<dbReference type="AlphaFoldDB" id="A0A1H2TQY5"/>
<evidence type="ECO:0000256" key="5">
    <source>
        <dbReference type="ARBA" id="ARBA00022989"/>
    </source>
</evidence>
<dbReference type="InterPro" id="IPR017473">
    <property type="entry name" value="Undecaprenyl-P_gluc_Ptfrase"/>
</dbReference>
<accession>A0A1H2TQY5</accession>
<dbReference type="NCBIfam" id="TIGR03023">
    <property type="entry name" value="WcaJ_sugtrans"/>
    <property type="match status" value="1"/>
</dbReference>
<keyword evidence="5 7" id="KW-1133">Transmembrane helix</keyword>
<dbReference type="STRING" id="762486.SAMN05444411_101782"/>
<protein>
    <submittedName>
        <fullName evidence="9">Undecaprenyl-phosphate galactose phosphotransferase/putative colanic acid biosysnthesis UDP-glucose lipid carrier transferase</fullName>
    </submittedName>
</protein>
<dbReference type="Pfam" id="PF13727">
    <property type="entry name" value="CoA_binding_3"/>
    <property type="match status" value="1"/>
</dbReference>
<dbReference type="GO" id="GO:0016780">
    <property type="term" value="F:phosphotransferase activity, for other substituted phosphate groups"/>
    <property type="evidence" value="ECO:0007669"/>
    <property type="project" value="TreeGrafter"/>
</dbReference>
<dbReference type="PANTHER" id="PTHR30576">
    <property type="entry name" value="COLANIC BIOSYNTHESIS UDP-GLUCOSE LIPID CARRIER TRANSFERASE"/>
    <property type="match status" value="1"/>
</dbReference>
<name>A0A1H2TQY5_9FLAO</name>
<dbReference type="OrthoDB" id="9808602at2"/>